<reference evidence="2 3" key="1">
    <citation type="journal article" date="2014" name="PLoS Genet.">
        <title>Analysis of the Phlebiopsis gigantea genome, transcriptome and secretome provides insight into its pioneer colonization strategies of wood.</title>
        <authorList>
            <person name="Hori C."/>
            <person name="Ishida T."/>
            <person name="Igarashi K."/>
            <person name="Samejima M."/>
            <person name="Suzuki H."/>
            <person name="Master E."/>
            <person name="Ferreira P."/>
            <person name="Ruiz-Duenas F.J."/>
            <person name="Held B."/>
            <person name="Canessa P."/>
            <person name="Larrondo L.F."/>
            <person name="Schmoll M."/>
            <person name="Druzhinina I.S."/>
            <person name="Kubicek C.P."/>
            <person name="Gaskell J.A."/>
            <person name="Kersten P."/>
            <person name="St John F."/>
            <person name="Glasner J."/>
            <person name="Sabat G."/>
            <person name="Splinter BonDurant S."/>
            <person name="Syed K."/>
            <person name="Yadav J."/>
            <person name="Mgbeahuruike A.C."/>
            <person name="Kovalchuk A."/>
            <person name="Asiegbu F.O."/>
            <person name="Lackner G."/>
            <person name="Hoffmeister D."/>
            <person name="Rencoret J."/>
            <person name="Gutierrez A."/>
            <person name="Sun H."/>
            <person name="Lindquist E."/>
            <person name="Barry K."/>
            <person name="Riley R."/>
            <person name="Grigoriev I.V."/>
            <person name="Henrissat B."/>
            <person name="Kues U."/>
            <person name="Berka R.M."/>
            <person name="Martinez A.T."/>
            <person name="Covert S.F."/>
            <person name="Blanchette R.A."/>
            <person name="Cullen D."/>
        </authorList>
    </citation>
    <scope>NUCLEOTIDE SEQUENCE [LARGE SCALE GENOMIC DNA]</scope>
    <source>
        <strain evidence="2 3">11061_1 CR5-6</strain>
    </source>
</reference>
<dbReference type="InterPro" id="IPR036047">
    <property type="entry name" value="F-box-like_dom_sf"/>
</dbReference>
<evidence type="ECO:0000313" key="2">
    <source>
        <dbReference type="EMBL" id="KIP03646.1"/>
    </source>
</evidence>
<dbReference type="SMART" id="SM00256">
    <property type="entry name" value="FBOX"/>
    <property type="match status" value="1"/>
</dbReference>
<dbReference type="CDD" id="cd09917">
    <property type="entry name" value="F-box_SF"/>
    <property type="match status" value="1"/>
</dbReference>
<dbReference type="Proteomes" id="UP000053257">
    <property type="component" value="Unassembled WGS sequence"/>
</dbReference>
<dbReference type="HOGENOM" id="CLU_007279_0_0_1"/>
<name>A0A0C3RSZ7_PHLG1</name>
<dbReference type="Pfam" id="PF00646">
    <property type="entry name" value="F-box"/>
    <property type="match status" value="1"/>
</dbReference>
<dbReference type="OrthoDB" id="3256413at2759"/>
<dbReference type="InterPro" id="IPR001810">
    <property type="entry name" value="F-box_dom"/>
</dbReference>
<gene>
    <name evidence="2" type="ORF">PHLGIDRAFT_229502</name>
</gene>
<dbReference type="PROSITE" id="PS50181">
    <property type="entry name" value="FBOX"/>
    <property type="match status" value="1"/>
</dbReference>
<evidence type="ECO:0000313" key="3">
    <source>
        <dbReference type="Proteomes" id="UP000053257"/>
    </source>
</evidence>
<evidence type="ECO:0000259" key="1">
    <source>
        <dbReference type="PROSITE" id="PS50181"/>
    </source>
</evidence>
<organism evidence="2 3">
    <name type="scientific">Phlebiopsis gigantea (strain 11061_1 CR5-6)</name>
    <name type="common">White-rot fungus</name>
    <name type="synonym">Peniophora gigantea</name>
    <dbReference type="NCBI Taxonomy" id="745531"/>
    <lineage>
        <taxon>Eukaryota</taxon>
        <taxon>Fungi</taxon>
        <taxon>Dikarya</taxon>
        <taxon>Basidiomycota</taxon>
        <taxon>Agaricomycotina</taxon>
        <taxon>Agaricomycetes</taxon>
        <taxon>Polyporales</taxon>
        <taxon>Phanerochaetaceae</taxon>
        <taxon>Phlebiopsis</taxon>
    </lineage>
</organism>
<accession>A0A0C3RSZ7</accession>
<protein>
    <recommendedName>
        <fullName evidence="1">F-box domain-containing protein</fullName>
    </recommendedName>
</protein>
<dbReference type="SUPFAM" id="SSF81383">
    <property type="entry name" value="F-box domain"/>
    <property type="match status" value="1"/>
</dbReference>
<proteinExistence type="predicted"/>
<keyword evidence="3" id="KW-1185">Reference proteome</keyword>
<dbReference type="EMBL" id="KN840606">
    <property type="protein sequence ID" value="KIP03646.1"/>
    <property type="molecule type" value="Genomic_DNA"/>
</dbReference>
<sequence length="532" mass="59241">MSRKGQYGRFLNIARRVEASGSNKRLKLPVELIEIVLLQLSATDVVKCQTVSKDFRRIILGSAALQYKIRCFLADVVDGPSSKWTVAQRASGLRKWVDGWRKAPLSADKSLELPQIEPWDIMLGYNTLGYQPKSGRHEIVFVQLASPSRGVQQKQWHTRIKLHGEIDDWTFDDTQDLLLVHEMPNDGTICVHLLTISNGNPHPLALRPRLSLKLASRLTAATFSYYIHISSRLLVFCVCDDVEDVSSQCWVFDWIKGTELMVLEGPQVHATKILDDRHVIVPVPSGIPCEWALAVFDVATVPLSPHIHDEALVLFILPRFTSKAPEPDPNIGIGVQLFMDGVSESSCPSPALDSLPFYPAGDSRFIYLLITAGDAQGLEESHAIVIPAATFQSRLLAVNKSLGLVSRAPWRSWGSETRYLGPSFHASFQCASNSRILFETKHGEECTLNVLEFSSLPSLTHDLTFDPPSDAAATIVFEPTRIRSIWLDESEEIETMVPYRKIATNITYPAGGTHTPYIGDQCIVVRSETDSR</sequence>
<dbReference type="AlphaFoldDB" id="A0A0C3RSZ7"/>
<feature type="domain" description="F-box" evidence="1">
    <location>
        <begin position="22"/>
        <end position="70"/>
    </location>
</feature>
<dbReference type="STRING" id="745531.A0A0C3RSZ7"/>